<dbReference type="Proteomes" id="UP000887013">
    <property type="component" value="Unassembled WGS sequence"/>
</dbReference>
<evidence type="ECO:0000313" key="1">
    <source>
        <dbReference type="EMBL" id="GFU08261.1"/>
    </source>
</evidence>
<protein>
    <submittedName>
        <fullName evidence="1">Uncharacterized protein</fullName>
    </submittedName>
</protein>
<comment type="caution">
    <text evidence="1">The sequence shown here is derived from an EMBL/GenBank/DDBJ whole genome shotgun (WGS) entry which is preliminary data.</text>
</comment>
<proteinExistence type="predicted"/>
<keyword evidence="2" id="KW-1185">Reference proteome</keyword>
<evidence type="ECO:0000313" key="2">
    <source>
        <dbReference type="Proteomes" id="UP000887013"/>
    </source>
</evidence>
<sequence length="137" mass="15658">MTVTRNGDHAMKQRLLHKLVTVLRSSDGDGKRRPGHDIAIVRRAVRILRRSNGAKSNNYSTKQAMVRKVVTIPRNPKWSKEQYWGVNIDFVLLFIHCSSLLHPMKSKNEGAPTERQPSQCEKQLTERNNLNGEMLLG</sequence>
<dbReference type="AlphaFoldDB" id="A0A8X6QAQ0"/>
<accession>A0A8X6QAQ0</accession>
<dbReference type="EMBL" id="BMAW01077818">
    <property type="protein sequence ID" value="GFU08261.1"/>
    <property type="molecule type" value="Genomic_DNA"/>
</dbReference>
<gene>
    <name evidence="1" type="ORF">NPIL_429212</name>
</gene>
<name>A0A8X6QAQ0_NEPPI</name>
<reference evidence="1" key="1">
    <citation type="submission" date="2020-08" db="EMBL/GenBank/DDBJ databases">
        <title>Multicomponent nature underlies the extraordinary mechanical properties of spider dragline silk.</title>
        <authorList>
            <person name="Kono N."/>
            <person name="Nakamura H."/>
            <person name="Mori M."/>
            <person name="Yoshida Y."/>
            <person name="Ohtoshi R."/>
            <person name="Malay A.D."/>
            <person name="Moran D.A.P."/>
            <person name="Tomita M."/>
            <person name="Numata K."/>
            <person name="Arakawa K."/>
        </authorList>
    </citation>
    <scope>NUCLEOTIDE SEQUENCE</scope>
</reference>
<organism evidence="1 2">
    <name type="scientific">Nephila pilipes</name>
    <name type="common">Giant wood spider</name>
    <name type="synonym">Nephila maculata</name>
    <dbReference type="NCBI Taxonomy" id="299642"/>
    <lineage>
        <taxon>Eukaryota</taxon>
        <taxon>Metazoa</taxon>
        <taxon>Ecdysozoa</taxon>
        <taxon>Arthropoda</taxon>
        <taxon>Chelicerata</taxon>
        <taxon>Arachnida</taxon>
        <taxon>Araneae</taxon>
        <taxon>Araneomorphae</taxon>
        <taxon>Entelegynae</taxon>
        <taxon>Araneoidea</taxon>
        <taxon>Nephilidae</taxon>
        <taxon>Nephila</taxon>
    </lineage>
</organism>